<accession>A0A8J2ZWK0</accession>
<protein>
    <recommendedName>
        <fullName evidence="4">DUF4305 domain-containing protein</fullName>
    </recommendedName>
</protein>
<dbReference type="RefSeq" id="WP_188497617.1">
    <property type="nucleotide sequence ID" value="NZ_BMFV01000017.1"/>
</dbReference>
<evidence type="ECO:0000313" key="2">
    <source>
        <dbReference type="EMBL" id="GGH83358.1"/>
    </source>
</evidence>
<feature type="transmembrane region" description="Helical" evidence="1">
    <location>
        <begin position="34"/>
        <end position="53"/>
    </location>
</feature>
<organism evidence="2 3">
    <name type="scientific">Pullulanibacillus pueri</name>
    <dbReference type="NCBI Taxonomy" id="1437324"/>
    <lineage>
        <taxon>Bacteria</taxon>
        <taxon>Bacillati</taxon>
        <taxon>Bacillota</taxon>
        <taxon>Bacilli</taxon>
        <taxon>Bacillales</taxon>
        <taxon>Sporolactobacillaceae</taxon>
        <taxon>Pullulanibacillus</taxon>
    </lineage>
</organism>
<evidence type="ECO:0000256" key="1">
    <source>
        <dbReference type="SAM" id="Phobius"/>
    </source>
</evidence>
<reference evidence="2" key="1">
    <citation type="journal article" date="2014" name="Int. J. Syst. Evol. Microbiol.">
        <title>Complete genome sequence of Corynebacterium casei LMG S-19264T (=DSM 44701T), isolated from a smear-ripened cheese.</title>
        <authorList>
            <consortium name="US DOE Joint Genome Institute (JGI-PGF)"/>
            <person name="Walter F."/>
            <person name="Albersmeier A."/>
            <person name="Kalinowski J."/>
            <person name="Ruckert C."/>
        </authorList>
    </citation>
    <scope>NUCLEOTIDE SEQUENCE</scope>
    <source>
        <strain evidence="2">CGMCC 1.12777</strain>
    </source>
</reference>
<keyword evidence="1" id="KW-1133">Transmembrane helix</keyword>
<dbReference type="InterPro" id="IPR025426">
    <property type="entry name" value="DUF4305"/>
</dbReference>
<evidence type="ECO:0008006" key="4">
    <source>
        <dbReference type="Google" id="ProtNLM"/>
    </source>
</evidence>
<dbReference type="Pfam" id="PF14146">
    <property type="entry name" value="DUF4305"/>
    <property type="match status" value="1"/>
</dbReference>
<proteinExistence type="predicted"/>
<gene>
    <name evidence="2" type="ORF">GCM10007096_24110</name>
</gene>
<reference evidence="2" key="2">
    <citation type="submission" date="2020-09" db="EMBL/GenBank/DDBJ databases">
        <authorList>
            <person name="Sun Q."/>
            <person name="Zhou Y."/>
        </authorList>
    </citation>
    <scope>NUCLEOTIDE SEQUENCE</scope>
    <source>
        <strain evidence="2">CGMCC 1.12777</strain>
    </source>
</reference>
<evidence type="ECO:0000313" key="3">
    <source>
        <dbReference type="Proteomes" id="UP000656813"/>
    </source>
</evidence>
<comment type="caution">
    <text evidence="2">The sequence shown here is derived from an EMBL/GenBank/DDBJ whole genome shotgun (WGS) entry which is preliminary data.</text>
</comment>
<sequence>MKLNMTSVVYLLLGITFIAAAVHTSAETLWNLPTLLFIGIAAFDIKVGLSALFQSKHQQK</sequence>
<dbReference type="EMBL" id="BMFV01000017">
    <property type="protein sequence ID" value="GGH83358.1"/>
    <property type="molecule type" value="Genomic_DNA"/>
</dbReference>
<dbReference type="AlphaFoldDB" id="A0A8J2ZWK0"/>
<keyword evidence="3" id="KW-1185">Reference proteome</keyword>
<keyword evidence="1" id="KW-0812">Transmembrane</keyword>
<name>A0A8J2ZWK0_9BACL</name>
<keyword evidence="1" id="KW-0472">Membrane</keyword>
<dbReference type="Proteomes" id="UP000656813">
    <property type="component" value="Unassembled WGS sequence"/>
</dbReference>